<name>A0AB39CE21_9VIRU</name>
<reference evidence="1" key="1">
    <citation type="submission" date="2024-07" db="EMBL/GenBank/DDBJ databases">
        <authorList>
            <person name="Bringhurst R.M."/>
            <person name="Homer T.E."/>
        </authorList>
    </citation>
    <scope>NUCLEOTIDE SEQUENCE</scope>
</reference>
<dbReference type="InterPro" id="IPR049994">
    <property type="entry name" value="Staley_37-like"/>
</dbReference>
<sequence>MLNQIKGARMVLAGTGAPLEELRYSKGAELALSSATGEFNASSTKDLAIQIGRLMDAVGKGIVVPENQIATASSKEQREHRREIMREAMASDDNWQALGANIAQQVYEQSERDGFLRKLSQGNTLRQGEVQRVPMPPHDSMAVVATGPAGVGYQNIRARQFLPAEFEIIANVRVNALDMEQVSGDLLEHAYNDALQSIMVQEDRLWKIAADATVGMMNPLEYIAGELTSKNLGRLRTAVTDWNLPATTAIISNDYWSDIIGSNDFATMLDPITKYDLALNGQLGTLVGLQLLTDGFRAPNQKVLDRGEIYVVAAPEYHAAYSTRGGIQSRPVDYAHEGSTAKGWMLSEAFSFVLANNRSVVKGKRLVR</sequence>
<protein>
    <submittedName>
        <fullName evidence="1">Major head protein</fullName>
    </submittedName>
</protein>
<proteinExistence type="predicted"/>
<evidence type="ECO:0000313" key="1">
    <source>
        <dbReference type="EMBL" id="XDJ15239.1"/>
    </source>
</evidence>
<accession>A0AB39CE21</accession>
<dbReference type="NCBIfam" id="NF042927">
    <property type="entry name" value="capsid_Caudo_2"/>
    <property type="match status" value="1"/>
</dbReference>
<organism evidence="1">
    <name type="scientific">Pseudomonas phage HRDY3</name>
    <dbReference type="NCBI Taxonomy" id="3236930"/>
    <lineage>
        <taxon>Viruses</taxon>
    </lineage>
</organism>
<dbReference type="EMBL" id="PQ015379">
    <property type="protein sequence ID" value="XDJ15239.1"/>
    <property type="molecule type" value="Genomic_DNA"/>
</dbReference>